<gene>
    <name evidence="5" type="ORF">CF651_00430</name>
</gene>
<evidence type="ECO:0000256" key="2">
    <source>
        <dbReference type="SAM" id="SignalP"/>
    </source>
</evidence>
<evidence type="ECO:0000259" key="4">
    <source>
        <dbReference type="PROSITE" id="PS51272"/>
    </source>
</evidence>
<dbReference type="InterPro" id="IPR001119">
    <property type="entry name" value="SLH_dom"/>
</dbReference>
<feature type="domain" description="SLH" evidence="4">
    <location>
        <begin position="1084"/>
        <end position="1143"/>
    </location>
</feature>
<dbReference type="InterPro" id="IPR013783">
    <property type="entry name" value="Ig-like_fold"/>
</dbReference>
<dbReference type="SUPFAM" id="SSF49265">
    <property type="entry name" value="Fibronectin type III"/>
    <property type="match status" value="1"/>
</dbReference>
<dbReference type="Gene3D" id="2.60.40.10">
    <property type="entry name" value="Immunoglobulins"/>
    <property type="match status" value="2"/>
</dbReference>
<feature type="domain" description="Fibronectin type-III" evidence="3">
    <location>
        <begin position="656"/>
        <end position="744"/>
    </location>
</feature>
<dbReference type="EMBL" id="NMQW01000001">
    <property type="protein sequence ID" value="OXM88365.1"/>
    <property type="molecule type" value="Genomic_DNA"/>
</dbReference>
<dbReference type="AlphaFoldDB" id="A0A229UZ06"/>
<accession>A0A229UZ06</accession>
<sequence>MIKKLFILWLCTAFVFVGSATFTNTASAAISNPLAANGEESISVSGFTSGATLKLYLTDNTLKATQASVAGPTYTFLNVEPNSLGYYVTQTVGLEESANSPFVSASLRTPSATAGIGYVDASNVYPGATVTLYDLGGHTISSTPVDQGNGTYRFSGLTARTTYYVIQSINGVNSVNSSFVTVLPAIPDAPVAANGEESIGVSSFTSGATLKLYLTNGTLKATEPSVTAATYTFPNVEPNGPGYYVTQTVNGEESVNSNFAAASLRTPSASGGIGYIDAGNIYPGAAITLYDADGHSIPSTPADQGNGTYRFSGLTARTTYYVIQSINGVSSVNSSFATVLPAVPDAPTAANGEESISVSSFTSGATLKLYLTNGTLKATEPSVTTSTYIFPNVEPNSLGYYVTQTVNGEESVNSNFAAASLRTPAASVGIGHVDVSNVYPGAVVTLYDLGGNPLSISPADQGNGTVRFSGLAARSTYYAIQSINGVSSVNSNFVTILPAMPDAPTAANGEESISVSSFTSGATLKLYLTNGTLKATEPSVTASTYIFPNVEPNSLGYYVTQTVNGEESQNSSFVSASLRTPAASTDIGRVDVSNIYPGAHVTLYEYTGLEISSNPTAMGSGTVRFDGLAATHSYYAVQSINGVISAPTKIVTVPSLPAPVHLTAAAGSKQVTLNWSSVTGATYYSIYMDSPGGQFSLATVTNVTYTTYTIPNLINGTTYAFVVRAGNLGGLSGNSNEASATPATVPAAPADVTAVAGNGLAVITFTPPTDNGGSAITGYTVTALPGNLVISGTESPITVTGLTNGLSYTFTVTAMNGLGSSTPSAESNAVVPASRSNHGGSSSTSQPSTPTDAAEPDTTGVDILVNGKAESAGTAVTSKRNEQSVTTIIVDRAKLEEKLAAEGQHATVTIPVYSQSDVVIAELTGQMIKSMEDKQAILVLKTDQAAYTLPAQQINIASLSDKLGKSVALQDIKLQIEIAEPTAGTIQMAEHAAAKGTFTLVVPPVDFTIRAVYGGTSTEASAFSAYVERTIALPAEVDPNKITTGTVVDPDGTVRHVPTKIVAIDGKYYAKVSSLTNSTYAIVWHPLEFKDVSNHWAKNTANDMGSRMIIDGTGDSLFSPDRDITRAEFAAILVRGLGLKPENGASPFSDVNTADWYNGAIHTAYAYQLINGFEDGTFRPNDRITREQAMVIVAKAMTITNLKSKLPSQSADETLRPYTDAANASGWAKNGIADSVQSGIVAGRSGTELAAGAYITRAEVAVIIQRLLQKSDLI</sequence>
<dbReference type="PROSITE" id="PS50853">
    <property type="entry name" value="FN3"/>
    <property type="match status" value="2"/>
</dbReference>
<dbReference type="PROSITE" id="PS51272">
    <property type="entry name" value="SLH"/>
    <property type="match status" value="3"/>
</dbReference>
<evidence type="ECO:0000313" key="5">
    <source>
        <dbReference type="EMBL" id="OXM88365.1"/>
    </source>
</evidence>
<feature type="domain" description="Fibronectin type-III" evidence="3">
    <location>
        <begin position="745"/>
        <end position="834"/>
    </location>
</feature>
<feature type="region of interest" description="Disordered" evidence="1">
    <location>
        <begin position="821"/>
        <end position="859"/>
    </location>
</feature>
<reference evidence="5 6" key="1">
    <citation type="submission" date="2017-07" db="EMBL/GenBank/DDBJ databases">
        <title>Genome sequencing and assembly of Paenibacillus rigui.</title>
        <authorList>
            <person name="Mayilraj S."/>
        </authorList>
    </citation>
    <scope>NUCLEOTIDE SEQUENCE [LARGE SCALE GENOMIC DNA]</scope>
    <source>
        <strain evidence="5 6">JCM 16352</strain>
    </source>
</reference>
<comment type="caution">
    <text evidence="5">The sequence shown here is derived from an EMBL/GenBank/DDBJ whole genome shotgun (WGS) entry which is preliminary data.</text>
</comment>
<dbReference type="Pfam" id="PF00041">
    <property type="entry name" value="fn3"/>
    <property type="match status" value="2"/>
</dbReference>
<evidence type="ECO:0000313" key="6">
    <source>
        <dbReference type="Proteomes" id="UP000215509"/>
    </source>
</evidence>
<organism evidence="5 6">
    <name type="scientific">Paenibacillus rigui</name>
    <dbReference type="NCBI Taxonomy" id="554312"/>
    <lineage>
        <taxon>Bacteria</taxon>
        <taxon>Bacillati</taxon>
        <taxon>Bacillota</taxon>
        <taxon>Bacilli</taxon>
        <taxon>Bacillales</taxon>
        <taxon>Paenibacillaceae</taxon>
        <taxon>Paenibacillus</taxon>
    </lineage>
</organism>
<keyword evidence="2" id="KW-0732">Signal</keyword>
<dbReference type="CDD" id="cd00063">
    <property type="entry name" value="FN3"/>
    <property type="match status" value="2"/>
</dbReference>
<dbReference type="OrthoDB" id="2656305at2"/>
<dbReference type="PANTHER" id="PTHR43308">
    <property type="entry name" value="OUTER MEMBRANE PROTEIN ALPHA-RELATED"/>
    <property type="match status" value="1"/>
</dbReference>
<feature type="domain" description="SLH" evidence="4">
    <location>
        <begin position="1215"/>
        <end position="1274"/>
    </location>
</feature>
<dbReference type="Pfam" id="PF00395">
    <property type="entry name" value="SLH"/>
    <property type="match status" value="3"/>
</dbReference>
<dbReference type="InterPro" id="IPR003961">
    <property type="entry name" value="FN3_dom"/>
</dbReference>
<dbReference type="Proteomes" id="UP000215509">
    <property type="component" value="Unassembled WGS sequence"/>
</dbReference>
<feature type="signal peptide" evidence="2">
    <location>
        <begin position="1"/>
        <end position="28"/>
    </location>
</feature>
<keyword evidence="6" id="KW-1185">Reference proteome</keyword>
<name>A0A229UZ06_9BACL</name>
<protein>
    <submittedName>
        <fullName evidence="5">Uncharacterized protein</fullName>
    </submittedName>
</protein>
<evidence type="ECO:0000259" key="3">
    <source>
        <dbReference type="PROSITE" id="PS50853"/>
    </source>
</evidence>
<dbReference type="PANTHER" id="PTHR43308:SF5">
    <property type="entry name" value="S-LAYER PROTEIN _ PEPTIDOGLYCAN ENDO-BETA-N-ACETYLGLUCOSAMINIDASE"/>
    <property type="match status" value="1"/>
</dbReference>
<feature type="domain" description="SLH" evidence="4">
    <location>
        <begin position="1144"/>
        <end position="1207"/>
    </location>
</feature>
<feature type="compositionally biased region" description="Low complexity" evidence="1">
    <location>
        <begin position="832"/>
        <end position="853"/>
    </location>
</feature>
<proteinExistence type="predicted"/>
<dbReference type="InterPro" id="IPR036116">
    <property type="entry name" value="FN3_sf"/>
</dbReference>
<feature type="chain" id="PRO_5012714523" evidence="2">
    <location>
        <begin position="29"/>
        <end position="1274"/>
    </location>
</feature>
<dbReference type="InterPro" id="IPR051465">
    <property type="entry name" value="Cell_Envelope_Struct_Comp"/>
</dbReference>
<dbReference type="SMART" id="SM00060">
    <property type="entry name" value="FN3"/>
    <property type="match status" value="2"/>
</dbReference>
<dbReference type="RefSeq" id="WP_094012865.1">
    <property type="nucleotide sequence ID" value="NZ_NMQW01000001.1"/>
</dbReference>
<evidence type="ECO:0000256" key="1">
    <source>
        <dbReference type="SAM" id="MobiDB-lite"/>
    </source>
</evidence>